<dbReference type="BioCyc" id="CSTI499177:GJE9-2605-MONOMER"/>
<proteinExistence type="predicted"/>
<dbReference type="HOGENOM" id="CLU_112351_0_1_9"/>
<keyword evidence="1" id="KW-0812">Transmembrane</keyword>
<name>E3PVS4_ACESD</name>
<dbReference type="AlphaFoldDB" id="E3PVS4"/>
<evidence type="ECO:0000259" key="3">
    <source>
        <dbReference type="Pfam" id="PF23471"/>
    </source>
</evidence>
<dbReference type="RefSeq" id="WP_013362718.1">
    <property type="nucleotide sequence ID" value="NC_014614.1"/>
</dbReference>
<gene>
    <name evidence="4" type="ordered locus">CLOST_2512</name>
</gene>
<sequence length="201" mass="23352">MHNYEVKGHPKVKVIIFITIFAVMLSTWLNLSIDLFEKMMGRPVSVTVSTVAVAGALYFIFSKYVWKWELFRIIFKYPDFNGKYSIVGMSFKNTTNENFEWEGILSIKQDWDKILISMKSKNSSSESISVNGSVVYHPMKGYKLIYSYENTPNNNVDELHKHNGTCEFSFEENLINATGNYYNDGKNRENFGSMELRRINE</sequence>
<dbReference type="Pfam" id="PF23471">
    <property type="entry name" value="Cap15_TM"/>
    <property type="match status" value="1"/>
</dbReference>
<evidence type="ECO:0000259" key="2">
    <source>
        <dbReference type="Pfam" id="PF18153"/>
    </source>
</evidence>
<dbReference type="EMBL" id="FP565809">
    <property type="protein sequence ID" value="CBH22627.1"/>
    <property type="molecule type" value="Genomic_DNA"/>
</dbReference>
<reference evidence="5" key="1">
    <citation type="journal article" date="2010" name="BMC Genomics">
        <title>Clostridium sticklandii, a specialist in amino acid degradation:revisiting its metabolism through its genome sequence.</title>
        <authorList>
            <person name="Fonknechten N."/>
            <person name="Chaussonnerie S."/>
            <person name="Tricot S."/>
            <person name="Lajus A."/>
            <person name="Andreesen J.R."/>
            <person name="Perchat N."/>
            <person name="Pelletier E."/>
            <person name="Gouyvenoux M."/>
            <person name="Barbe V."/>
            <person name="Salanoubat M."/>
            <person name="Le Paslier D."/>
            <person name="Weissenbach J."/>
            <person name="Cohen G.N."/>
            <person name="Kreimeyer A."/>
        </authorList>
    </citation>
    <scope>NUCLEOTIDE SEQUENCE [LARGE SCALE GENOMIC DNA]</scope>
    <source>
        <strain evidence="5">ATCC 12662 / DSM 519 / JCM 1433 / CCUG 9281 / NCIMB 10654 / HF</strain>
    </source>
</reference>
<feature type="domain" description="Cap1-like TM helices" evidence="3">
    <location>
        <begin position="13"/>
        <end position="67"/>
    </location>
</feature>
<dbReference type="InterPro" id="IPR041208">
    <property type="entry name" value="Cap15"/>
</dbReference>
<dbReference type="GeneID" id="35558402"/>
<dbReference type="InterPro" id="IPR056338">
    <property type="entry name" value="Cap15-like_TM"/>
</dbReference>
<accession>E3PVS4</accession>
<dbReference type="Proteomes" id="UP000007041">
    <property type="component" value="Chromosome"/>
</dbReference>
<keyword evidence="1" id="KW-0472">Membrane</keyword>
<feature type="domain" description="CD-NTase-associated protein 15" evidence="2">
    <location>
        <begin position="75"/>
        <end position="198"/>
    </location>
</feature>
<protein>
    <submittedName>
        <fullName evidence="4">Putative pancortin-3</fullName>
    </submittedName>
</protein>
<evidence type="ECO:0000313" key="5">
    <source>
        <dbReference type="Proteomes" id="UP000007041"/>
    </source>
</evidence>
<keyword evidence="1" id="KW-1133">Transmembrane helix</keyword>
<dbReference type="Pfam" id="PF18153">
    <property type="entry name" value="Cap15_CD_rec"/>
    <property type="match status" value="1"/>
</dbReference>
<feature type="transmembrane region" description="Helical" evidence="1">
    <location>
        <begin position="43"/>
        <end position="66"/>
    </location>
</feature>
<evidence type="ECO:0000256" key="1">
    <source>
        <dbReference type="SAM" id="Phobius"/>
    </source>
</evidence>
<organism evidence="4 5">
    <name type="scientific">Acetoanaerobium sticklandii (strain ATCC 12662 / DSM 519 / JCM 1433 / CCUG 9281 / NCIMB 10654 / HF)</name>
    <name type="common">Clostridium sticklandii</name>
    <dbReference type="NCBI Taxonomy" id="499177"/>
    <lineage>
        <taxon>Bacteria</taxon>
        <taxon>Bacillati</taxon>
        <taxon>Bacillota</taxon>
        <taxon>Clostridia</taxon>
        <taxon>Peptostreptococcales</taxon>
        <taxon>Filifactoraceae</taxon>
        <taxon>Acetoanaerobium</taxon>
    </lineage>
</organism>
<dbReference type="KEGG" id="cst:CLOST_2512"/>
<keyword evidence="5" id="KW-1185">Reference proteome</keyword>
<dbReference type="STRING" id="1511.CLOST_2512"/>
<feature type="transmembrane region" description="Helical" evidence="1">
    <location>
        <begin position="12"/>
        <end position="31"/>
    </location>
</feature>
<dbReference type="eggNOG" id="ENOG5032SGD">
    <property type="taxonomic scope" value="Bacteria"/>
</dbReference>
<evidence type="ECO:0000313" key="4">
    <source>
        <dbReference type="EMBL" id="CBH22627.1"/>
    </source>
</evidence>